<dbReference type="Pfam" id="PF00565">
    <property type="entry name" value="SNase"/>
    <property type="match status" value="1"/>
</dbReference>
<keyword evidence="8" id="KW-1185">Reference proteome</keyword>
<evidence type="ECO:0000256" key="4">
    <source>
        <dbReference type="SAM" id="MobiDB-lite"/>
    </source>
</evidence>
<keyword evidence="5" id="KW-1133">Transmembrane helix</keyword>
<dbReference type="PROSITE" id="PS01123">
    <property type="entry name" value="TNASE_1"/>
    <property type="match status" value="1"/>
</dbReference>
<comment type="caution">
    <text evidence="7">The sequence shown here is derived from an EMBL/GenBank/DDBJ whole genome shotgun (WGS) entry which is preliminary data.</text>
</comment>
<protein>
    <recommendedName>
        <fullName evidence="6">TNase-like domain-containing protein</fullName>
    </recommendedName>
</protein>
<organism evidence="7 8">
    <name type="scientific">Knoellia aerolata DSM 18566</name>
    <dbReference type="NCBI Taxonomy" id="1385519"/>
    <lineage>
        <taxon>Bacteria</taxon>
        <taxon>Bacillati</taxon>
        <taxon>Actinomycetota</taxon>
        <taxon>Actinomycetes</taxon>
        <taxon>Micrococcales</taxon>
        <taxon>Intrasporangiaceae</taxon>
        <taxon>Knoellia</taxon>
    </lineage>
</organism>
<keyword evidence="5" id="KW-0812">Transmembrane</keyword>
<evidence type="ECO:0000313" key="7">
    <source>
        <dbReference type="EMBL" id="KGN40303.1"/>
    </source>
</evidence>
<name>A0A0A0JT04_9MICO</name>
<dbReference type="Proteomes" id="UP000030013">
    <property type="component" value="Unassembled WGS sequence"/>
</dbReference>
<dbReference type="GO" id="GO:0016787">
    <property type="term" value="F:hydrolase activity"/>
    <property type="evidence" value="ECO:0007669"/>
    <property type="project" value="UniProtKB-KW"/>
</dbReference>
<evidence type="ECO:0000256" key="5">
    <source>
        <dbReference type="SAM" id="Phobius"/>
    </source>
</evidence>
<evidence type="ECO:0000313" key="8">
    <source>
        <dbReference type="Proteomes" id="UP000030013"/>
    </source>
</evidence>
<dbReference type="eggNOG" id="COG1525">
    <property type="taxonomic scope" value="Bacteria"/>
</dbReference>
<dbReference type="Gene3D" id="2.40.50.90">
    <property type="match status" value="1"/>
</dbReference>
<sequence>MLNTGRQGSRRGGRIVVIALCLGALALSLFGVLGVVALTAIAVSSDAGPSVSASTVAPSATPSTSPTSAAASAPTPAPARPRAAAAVLVPVVGVTDGDTIRVRIDGTTERVRLIGIDTPELTGGECWAQKAASRMQSLVQSRSVQLVLDPSQGDRDRFGRLLRHVVTQDGTLVGTALIEGGFGREYTYAKPYLHRDAHLAAQQRARAAGLGVWSAACAAPAAAP</sequence>
<dbReference type="RefSeq" id="WP_211254739.1">
    <property type="nucleotide sequence ID" value="NZ_AVPL01000046.1"/>
</dbReference>
<reference evidence="7 8" key="1">
    <citation type="submission" date="2013-08" db="EMBL/GenBank/DDBJ databases">
        <title>The genome sequence of Knoellia aerolata.</title>
        <authorList>
            <person name="Zhu W."/>
            <person name="Wang G."/>
        </authorList>
    </citation>
    <scope>NUCLEOTIDE SEQUENCE [LARGE SCALE GENOMIC DNA]</scope>
    <source>
        <strain evidence="7 8">DSM 18566</strain>
    </source>
</reference>
<keyword evidence="5" id="KW-0472">Membrane</keyword>
<evidence type="ECO:0000256" key="1">
    <source>
        <dbReference type="ARBA" id="ARBA00022722"/>
    </source>
</evidence>
<keyword evidence="2" id="KW-0255">Endonuclease</keyword>
<keyword evidence="3" id="KW-0378">Hydrolase</keyword>
<evidence type="ECO:0000259" key="6">
    <source>
        <dbReference type="PROSITE" id="PS50830"/>
    </source>
</evidence>
<dbReference type="STRING" id="1385519.N801_15095"/>
<dbReference type="InterPro" id="IPR016071">
    <property type="entry name" value="Staphylococal_nuclease_OB-fold"/>
</dbReference>
<dbReference type="GO" id="GO:0003676">
    <property type="term" value="F:nucleic acid binding"/>
    <property type="evidence" value="ECO:0007669"/>
    <property type="project" value="InterPro"/>
</dbReference>
<accession>A0A0A0JT04</accession>
<feature type="non-terminal residue" evidence="7">
    <location>
        <position position="224"/>
    </location>
</feature>
<dbReference type="SMART" id="SM00318">
    <property type="entry name" value="SNc"/>
    <property type="match status" value="1"/>
</dbReference>
<dbReference type="AlphaFoldDB" id="A0A0A0JT04"/>
<gene>
    <name evidence="7" type="ORF">N801_15095</name>
</gene>
<feature type="transmembrane region" description="Helical" evidence="5">
    <location>
        <begin position="15"/>
        <end position="43"/>
    </location>
</feature>
<dbReference type="PROSITE" id="PS50830">
    <property type="entry name" value="TNASE_3"/>
    <property type="match status" value="1"/>
</dbReference>
<dbReference type="InterPro" id="IPR002071">
    <property type="entry name" value="Thermonucl_AS"/>
</dbReference>
<dbReference type="EMBL" id="AVPL01000046">
    <property type="protein sequence ID" value="KGN40303.1"/>
    <property type="molecule type" value="Genomic_DNA"/>
</dbReference>
<dbReference type="SUPFAM" id="SSF50199">
    <property type="entry name" value="Staphylococcal nuclease"/>
    <property type="match status" value="1"/>
</dbReference>
<proteinExistence type="predicted"/>
<dbReference type="PANTHER" id="PTHR12302">
    <property type="entry name" value="EBNA2 BINDING PROTEIN P100"/>
    <property type="match status" value="1"/>
</dbReference>
<dbReference type="PANTHER" id="PTHR12302:SF3">
    <property type="entry name" value="SERINE_THREONINE-PROTEIN KINASE 31"/>
    <property type="match status" value="1"/>
</dbReference>
<feature type="region of interest" description="Disordered" evidence="4">
    <location>
        <begin position="48"/>
        <end position="77"/>
    </location>
</feature>
<dbReference type="GO" id="GO:0004519">
    <property type="term" value="F:endonuclease activity"/>
    <property type="evidence" value="ECO:0007669"/>
    <property type="project" value="UniProtKB-KW"/>
</dbReference>
<evidence type="ECO:0000256" key="2">
    <source>
        <dbReference type="ARBA" id="ARBA00022759"/>
    </source>
</evidence>
<feature type="domain" description="TNase-like" evidence="6">
    <location>
        <begin position="85"/>
        <end position="215"/>
    </location>
</feature>
<keyword evidence="1" id="KW-0540">Nuclease</keyword>
<evidence type="ECO:0000256" key="3">
    <source>
        <dbReference type="ARBA" id="ARBA00022801"/>
    </source>
</evidence>
<dbReference type="InterPro" id="IPR035437">
    <property type="entry name" value="SNase_OB-fold_sf"/>
</dbReference>